<protein>
    <submittedName>
        <fullName evidence="1">Uncharacterized protein</fullName>
    </submittedName>
</protein>
<dbReference type="AlphaFoldDB" id="A0ABD0P4W2"/>
<feature type="non-terminal residue" evidence="1">
    <location>
        <position position="1"/>
    </location>
</feature>
<proteinExistence type="predicted"/>
<organism evidence="1 2">
    <name type="scientific">Cirrhinus mrigala</name>
    <name type="common">Mrigala</name>
    <dbReference type="NCBI Taxonomy" id="683832"/>
    <lineage>
        <taxon>Eukaryota</taxon>
        <taxon>Metazoa</taxon>
        <taxon>Chordata</taxon>
        <taxon>Craniata</taxon>
        <taxon>Vertebrata</taxon>
        <taxon>Euteleostomi</taxon>
        <taxon>Actinopterygii</taxon>
        <taxon>Neopterygii</taxon>
        <taxon>Teleostei</taxon>
        <taxon>Ostariophysi</taxon>
        <taxon>Cypriniformes</taxon>
        <taxon>Cyprinidae</taxon>
        <taxon>Labeoninae</taxon>
        <taxon>Labeonini</taxon>
        <taxon>Cirrhinus</taxon>
    </lineage>
</organism>
<name>A0ABD0P4W2_CIRMR</name>
<evidence type="ECO:0000313" key="2">
    <source>
        <dbReference type="Proteomes" id="UP001529510"/>
    </source>
</evidence>
<sequence length="186" mass="20643">FTVFVEWVLALYRLLPREHHQPCFRPKAQPAIILLEATEPVIAPKLEPHNKSDQVCELTTLPILEEVSVEIDGLEGKPTHNPTAVDVRVKASGGYLEELMNILVEDLIEWFGKMLLLLNPLCLLCLLDLLSCSRVPSQPPCPISSLRISQFLSPASTGSCSSTHQCHQGALIHLWSPALPTREDPL</sequence>
<comment type="caution">
    <text evidence="1">The sequence shown here is derived from an EMBL/GenBank/DDBJ whole genome shotgun (WGS) entry which is preliminary data.</text>
</comment>
<accession>A0ABD0P4W2</accession>
<gene>
    <name evidence="1" type="ORF">M9458_037014</name>
</gene>
<evidence type="ECO:0000313" key="1">
    <source>
        <dbReference type="EMBL" id="KAL0168792.1"/>
    </source>
</evidence>
<keyword evidence="2" id="KW-1185">Reference proteome</keyword>
<dbReference type="EMBL" id="JAMKFB020000018">
    <property type="protein sequence ID" value="KAL0168792.1"/>
    <property type="molecule type" value="Genomic_DNA"/>
</dbReference>
<dbReference type="Proteomes" id="UP001529510">
    <property type="component" value="Unassembled WGS sequence"/>
</dbReference>
<reference evidence="1 2" key="1">
    <citation type="submission" date="2024-05" db="EMBL/GenBank/DDBJ databases">
        <title>Genome sequencing and assembly of Indian major carp, Cirrhinus mrigala (Hamilton, 1822).</title>
        <authorList>
            <person name="Mohindra V."/>
            <person name="Chowdhury L.M."/>
            <person name="Lal K."/>
            <person name="Jena J.K."/>
        </authorList>
    </citation>
    <scope>NUCLEOTIDE SEQUENCE [LARGE SCALE GENOMIC DNA]</scope>
    <source>
        <strain evidence="1">CM1030</strain>
        <tissue evidence="1">Blood</tissue>
    </source>
</reference>
<feature type="non-terminal residue" evidence="1">
    <location>
        <position position="186"/>
    </location>
</feature>